<comment type="caution">
    <text evidence="3">The sequence shown here is derived from an EMBL/GenBank/DDBJ whole genome shotgun (WGS) entry which is preliminary data.</text>
</comment>
<dbReference type="Proteomes" id="UP000438914">
    <property type="component" value="Unassembled WGS sequence"/>
</dbReference>
<name>A0A7K0KJF4_9BACT</name>
<gene>
    <name evidence="3" type="ORF">FYJ73_15535</name>
</gene>
<dbReference type="AlphaFoldDB" id="A0A7K0KJF4"/>
<accession>A0A7K0KJF4</accession>
<dbReference type="InterPro" id="IPR047629">
    <property type="entry name" value="IS1182_transpos"/>
</dbReference>
<protein>
    <submittedName>
        <fullName evidence="3">IS1182 family transposase</fullName>
    </submittedName>
</protein>
<feature type="domain" description="Transposase DDE" evidence="2">
    <location>
        <begin position="365"/>
        <end position="489"/>
    </location>
</feature>
<sequence length="494" mass="56877">MLAKQASLVLSPYSEIFEVVIPANHKLRLLKDKVDFSFIRKEVKDNYCLDNGRNAEDPVRMFKYLFLKCMYDLSDRGLMDRARTDMAFKYFLDLAPEADVIDPSVLSKFRRKRLKDMKLMDFLIAKSIKMAVDLGLVKSRTLIIDATHTCSQYNPYAPLELLRLRSRQLRHAIYNFTTEPETYKKMFPNKNTSCDINKEIAYSRDLIKCIREKEIMPDNPNVKEKIDLLEETISDIEDHFTASVTDDDARVGHKTADSSFFGYKTNIMMTGDRLITAAVVTSGDKPDGKELPGLVEKSLKNLGASEQDKKIDYILGDGAYSGDENLKFAKANALKLVSRPNPMLYKGKEFQNDGFELNKDAGMYTCPAGHLAIEKRILKYKDRSKGNDRIQFKFDPEKCSCCKLRDKCLSQGAKARYYSISIRTPEQEEQMKFCETEEFKEKYKPRYMIEAKNSELKNIYGYDKALSFGIHSMEIQGAMTIFVSNIQRILRLMK</sequence>
<dbReference type="Pfam" id="PF05598">
    <property type="entry name" value="DUF772"/>
    <property type="match status" value="1"/>
</dbReference>
<reference evidence="3 4" key="1">
    <citation type="submission" date="2019-08" db="EMBL/GenBank/DDBJ databases">
        <title>In-depth cultivation of the pig gut microbiome towards novel bacterial diversity and tailored functional studies.</title>
        <authorList>
            <person name="Wylensek D."/>
            <person name="Hitch T.C.A."/>
            <person name="Clavel T."/>
        </authorList>
    </citation>
    <scope>NUCLEOTIDE SEQUENCE [LARGE SCALE GENOMIC DNA]</scope>
    <source>
        <strain evidence="3 4">LKV-178-WT-2A</strain>
    </source>
</reference>
<dbReference type="InterPro" id="IPR008490">
    <property type="entry name" value="Transposase_InsH_N"/>
</dbReference>
<keyword evidence="4" id="KW-1185">Reference proteome</keyword>
<evidence type="ECO:0000313" key="3">
    <source>
        <dbReference type="EMBL" id="MST86056.1"/>
    </source>
</evidence>
<organism evidence="3 4">
    <name type="scientific">Hallella mizrahii</name>
    <dbReference type="NCBI Taxonomy" id="2606637"/>
    <lineage>
        <taxon>Bacteria</taxon>
        <taxon>Pseudomonadati</taxon>
        <taxon>Bacteroidota</taxon>
        <taxon>Bacteroidia</taxon>
        <taxon>Bacteroidales</taxon>
        <taxon>Prevotellaceae</taxon>
        <taxon>Hallella</taxon>
    </lineage>
</organism>
<dbReference type="RefSeq" id="WP_154535649.1">
    <property type="nucleotide sequence ID" value="NZ_VUNG01000089.1"/>
</dbReference>
<evidence type="ECO:0000313" key="4">
    <source>
        <dbReference type="Proteomes" id="UP000438914"/>
    </source>
</evidence>
<dbReference type="NCBIfam" id="NF033551">
    <property type="entry name" value="transpos_IS1182"/>
    <property type="match status" value="1"/>
</dbReference>
<evidence type="ECO:0000259" key="2">
    <source>
        <dbReference type="Pfam" id="PF13751"/>
    </source>
</evidence>
<dbReference type="EMBL" id="VUNG01000089">
    <property type="protein sequence ID" value="MST86056.1"/>
    <property type="molecule type" value="Genomic_DNA"/>
</dbReference>
<proteinExistence type="predicted"/>
<dbReference type="PANTHER" id="PTHR33408">
    <property type="entry name" value="TRANSPOSASE"/>
    <property type="match status" value="1"/>
</dbReference>
<dbReference type="Pfam" id="PF13751">
    <property type="entry name" value="DDE_Tnp_1_6"/>
    <property type="match status" value="1"/>
</dbReference>
<dbReference type="InterPro" id="IPR025668">
    <property type="entry name" value="Tnp_DDE_dom"/>
</dbReference>
<dbReference type="PANTHER" id="PTHR33408:SF2">
    <property type="entry name" value="TRANSPOSASE DDE DOMAIN-CONTAINING PROTEIN"/>
    <property type="match status" value="1"/>
</dbReference>
<evidence type="ECO:0000259" key="1">
    <source>
        <dbReference type="Pfam" id="PF05598"/>
    </source>
</evidence>
<feature type="domain" description="Transposase InsH N-terminal" evidence="1">
    <location>
        <begin position="18"/>
        <end position="111"/>
    </location>
</feature>